<accession>A0ABV8EPL1</accession>
<dbReference type="PANTHER" id="PTHR40037:SF1">
    <property type="entry name" value="PHOSPHOESTERASE SAOUHSC_00951-RELATED"/>
    <property type="match status" value="1"/>
</dbReference>
<organism evidence="1 2">
    <name type="scientific">Belliella kenyensis</name>
    <dbReference type="NCBI Taxonomy" id="1472724"/>
    <lineage>
        <taxon>Bacteria</taxon>
        <taxon>Pseudomonadati</taxon>
        <taxon>Bacteroidota</taxon>
        <taxon>Cytophagia</taxon>
        <taxon>Cytophagales</taxon>
        <taxon>Cyclobacteriaceae</taxon>
        <taxon>Belliella</taxon>
    </lineage>
</organism>
<proteinExistence type="predicted"/>
<protein>
    <submittedName>
        <fullName evidence="1">2'-5' RNA ligase family protein</fullName>
    </submittedName>
</protein>
<comment type="caution">
    <text evidence="1">The sequence shown here is derived from an EMBL/GenBank/DDBJ whole genome shotgun (WGS) entry which is preliminary data.</text>
</comment>
<dbReference type="GO" id="GO:0016874">
    <property type="term" value="F:ligase activity"/>
    <property type="evidence" value="ECO:0007669"/>
    <property type="project" value="UniProtKB-KW"/>
</dbReference>
<keyword evidence="1" id="KW-0436">Ligase</keyword>
<dbReference type="InterPro" id="IPR050580">
    <property type="entry name" value="2H_phosphoesterase_YjcG-like"/>
</dbReference>
<dbReference type="SUPFAM" id="SSF55144">
    <property type="entry name" value="LigT-like"/>
    <property type="match status" value="1"/>
</dbReference>
<dbReference type="InterPro" id="IPR009097">
    <property type="entry name" value="Cyclic_Pdiesterase"/>
</dbReference>
<sequence>MAKIIGKYFIAWIPSSEVIAKVDSIKNSLKDNFGLKYALKSPPHITLKMPFSWNEAKEHLLIQNLQKFLSHENDFTLDLDGFGKFGKRVIFIKVSRSEELVQLQSRLVQHCKQELKLVKELSDSNYHPHMTIAFKDLKTRAFEEYWNYVCKLTFCQQNQTGKIVLLKKIENSWSFFENLKSQDTLIL</sequence>
<dbReference type="Proteomes" id="UP001595766">
    <property type="component" value="Unassembled WGS sequence"/>
</dbReference>
<keyword evidence="2" id="KW-1185">Reference proteome</keyword>
<dbReference type="EMBL" id="JBHSAV010000057">
    <property type="protein sequence ID" value="MFC3977539.1"/>
    <property type="molecule type" value="Genomic_DNA"/>
</dbReference>
<dbReference type="Gene3D" id="3.90.1140.10">
    <property type="entry name" value="Cyclic phosphodiesterase"/>
    <property type="match status" value="1"/>
</dbReference>
<dbReference type="PANTHER" id="PTHR40037">
    <property type="entry name" value="PHOSPHOESTERASE YJCG-RELATED"/>
    <property type="match status" value="1"/>
</dbReference>
<reference evidence="2" key="1">
    <citation type="journal article" date="2019" name="Int. J. Syst. Evol. Microbiol.">
        <title>The Global Catalogue of Microorganisms (GCM) 10K type strain sequencing project: providing services to taxonomists for standard genome sequencing and annotation.</title>
        <authorList>
            <consortium name="The Broad Institute Genomics Platform"/>
            <consortium name="The Broad Institute Genome Sequencing Center for Infectious Disease"/>
            <person name="Wu L."/>
            <person name="Ma J."/>
        </authorList>
    </citation>
    <scope>NUCLEOTIDE SEQUENCE [LARGE SCALE GENOMIC DNA]</scope>
    <source>
        <strain evidence="2">CECT 8551</strain>
    </source>
</reference>
<gene>
    <name evidence="1" type="ORF">ACFOUP_14225</name>
</gene>
<name>A0ABV8EPL1_9BACT</name>
<dbReference type="RefSeq" id="WP_241293716.1">
    <property type="nucleotide sequence ID" value="NZ_JAKZGR010000005.1"/>
</dbReference>
<dbReference type="Pfam" id="PF13563">
    <property type="entry name" value="2_5_RNA_ligase2"/>
    <property type="match status" value="1"/>
</dbReference>
<evidence type="ECO:0000313" key="2">
    <source>
        <dbReference type="Proteomes" id="UP001595766"/>
    </source>
</evidence>
<evidence type="ECO:0000313" key="1">
    <source>
        <dbReference type="EMBL" id="MFC3977539.1"/>
    </source>
</evidence>